<name>A0A414FVQ2_9ACTN</name>
<organism evidence="5 6">
    <name type="scientific">Collinsella intestinalis</name>
    <dbReference type="NCBI Taxonomy" id="147207"/>
    <lineage>
        <taxon>Bacteria</taxon>
        <taxon>Bacillati</taxon>
        <taxon>Actinomycetota</taxon>
        <taxon>Coriobacteriia</taxon>
        <taxon>Coriobacteriales</taxon>
        <taxon>Coriobacteriaceae</taxon>
        <taxon>Collinsella</taxon>
    </lineage>
</organism>
<keyword evidence="2 4" id="KW-0479">Metal-binding</keyword>
<dbReference type="EMBL" id="QSJI01000005">
    <property type="protein sequence ID" value="RHD55334.1"/>
    <property type="molecule type" value="Genomic_DNA"/>
</dbReference>
<dbReference type="PANTHER" id="PTHR34535:SF3">
    <property type="entry name" value="HYDROGENASE MATURATION FACTOR HYPA"/>
    <property type="match status" value="1"/>
</dbReference>
<sequence length="123" mass="13558">MHELGIVFHIIRSVEGVARENNLRRVSSVTLELGEVSGVIPSYLTDCWDWACAKNDLMRGAELVVEEVPAVTYCEACDSTYGTVEHGRICPHCGSERTYLIQGDETTIKEIATPDEEGSEAAR</sequence>
<feature type="binding site" evidence="4">
    <location>
        <position position="90"/>
    </location>
    <ligand>
        <name>Zn(2+)</name>
        <dbReference type="ChEBI" id="CHEBI:29105"/>
    </ligand>
</feature>
<reference evidence="5 6" key="1">
    <citation type="submission" date="2018-08" db="EMBL/GenBank/DDBJ databases">
        <title>A genome reference for cultivated species of the human gut microbiota.</title>
        <authorList>
            <person name="Zou Y."/>
            <person name="Xue W."/>
            <person name="Luo G."/>
        </authorList>
    </citation>
    <scope>NUCLEOTIDE SEQUENCE [LARGE SCALE GENOMIC DNA]</scope>
    <source>
        <strain evidence="5 6">AM30-5LB</strain>
    </source>
</reference>
<dbReference type="HAMAP" id="MF_00213">
    <property type="entry name" value="HypA_HybF"/>
    <property type="match status" value="1"/>
</dbReference>
<comment type="similarity">
    <text evidence="4">Belongs to the HypA/HybF family.</text>
</comment>
<gene>
    <name evidence="4" type="primary">hypA</name>
    <name evidence="5" type="ORF">DW787_06455</name>
</gene>
<evidence type="ECO:0000313" key="6">
    <source>
        <dbReference type="Proteomes" id="UP000286050"/>
    </source>
</evidence>
<dbReference type="Proteomes" id="UP000286050">
    <property type="component" value="Unassembled WGS sequence"/>
</dbReference>
<protein>
    <recommendedName>
        <fullName evidence="4">Hydrogenase maturation factor HypA</fullName>
    </recommendedName>
</protein>
<evidence type="ECO:0000256" key="4">
    <source>
        <dbReference type="HAMAP-Rule" id="MF_00213"/>
    </source>
</evidence>
<feature type="binding site" evidence="4">
    <location>
        <position position="74"/>
    </location>
    <ligand>
        <name>Zn(2+)</name>
        <dbReference type="ChEBI" id="CHEBI:29105"/>
    </ligand>
</feature>
<evidence type="ECO:0000256" key="1">
    <source>
        <dbReference type="ARBA" id="ARBA00022596"/>
    </source>
</evidence>
<evidence type="ECO:0000256" key="2">
    <source>
        <dbReference type="ARBA" id="ARBA00022723"/>
    </source>
</evidence>
<dbReference type="GO" id="GO:0051604">
    <property type="term" value="P:protein maturation"/>
    <property type="evidence" value="ECO:0007669"/>
    <property type="project" value="InterPro"/>
</dbReference>
<accession>A0A414FVQ2</accession>
<dbReference type="PANTHER" id="PTHR34535">
    <property type="entry name" value="HYDROGENASE MATURATION FACTOR HYPA"/>
    <property type="match status" value="1"/>
</dbReference>
<evidence type="ECO:0000313" key="5">
    <source>
        <dbReference type="EMBL" id="RHD55334.1"/>
    </source>
</evidence>
<feature type="binding site" evidence="4">
    <location>
        <position position="2"/>
    </location>
    <ligand>
        <name>Ni(2+)</name>
        <dbReference type="ChEBI" id="CHEBI:49786"/>
    </ligand>
</feature>
<dbReference type="PIRSF" id="PIRSF004761">
    <property type="entry name" value="Hydrgn_mat_HypA"/>
    <property type="match status" value="1"/>
</dbReference>
<evidence type="ECO:0000256" key="3">
    <source>
        <dbReference type="ARBA" id="ARBA00022833"/>
    </source>
</evidence>
<feature type="binding site" evidence="4">
    <location>
        <position position="77"/>
    </location>
    <ligand>
        <name>Zn(2+)</name>
        <dbReference type="ChEBI" id="CHEBI:29105"/>
    </ligand>
</feature>
<proteinExistence type="inferred from homology"/>
<feature type="binding site" evidence="4">
    <location>
        <position position="93"/>
    </location>
    <ligand>
        <name>Zn(2+)</name>
        <dbReference type="ChEBI" id="CHEBI:29105"/>
    </ligand>
</feature>
<dbReference type="InterPro" id="IPR000688">
    <property type="entry name" value="HypA/HybF"/>
</dbReference>
<comment type="caution">
    <text evidence="5">The sequence shown here is derived from an EMBL/GenBank/DDBJ whole genome shotgun (WGS) entry which is preliminary data.</text>
</comment>
<dbReference type="AlphaFoldDB" id="A0A414FVQ2"/>
<dbReference type="Gene3D" id="3.30.2320.80">
    <property type="match status" value="1"/>
</dbReference>
<dbReference type="Pfam" id="PF01155">
    <property type="entry name" value="HypA"/>
    <property type="match status" value="1"/>
</dbReference>
<keyword evidence="3 4" id="KW-0862">Zinc</keyword>
<dbReference type="GO" id="GO:0008270">
    <property type="term" value="F:zinc ion binding"/>
    <property type="evidence" value="ECO:0007669"/>
    <property type="project" value="UniProtKB-UniRule"/>
</dbReference>
<comment type="function">
    <text evidence="4">Involved in the maturation of [NiFe] hydrogenases. Required for nickel insertion into the metal center of the hydrogenase.</text>
</comment>
<dbReference type="GO" id="GO:0016151">
    <property type="term" value="F:nickel cation binding"/>
    <property type="evidence" value="ECO:0007669"/>
    <property type="project" value="UniProtKB-UniRule"/>
</dbReference>
<keyword evidence="1 4" id="KW-0533">Nickel</keyword>
<dbReference type="RefSeq" id="WP_118272136.1">
    <property type="nucleotide sequence ID" value="NZ_QSJI01000005.1"/>
</dbReference>